<keyword evidence="11 13" id="KW-0472">Membrane</keyword>
<evidence type="ECO:0000256" key="6">
    <source>
        <dbReference type="ARBA" id="ARBA00022449"/>
    </source>
</evidence>
<feature type="transmembrane region" description="Helical" evidence="13">
    <location>
        <begin position="57"/>
        <end position="80"/>
    </location>
</feature>
<dbReference type="KEGG" id="whj:H9Q79_17245"/>
<dbReference type="PANTHER" id="PTHR43298:SF2">
    <property type="entry name" value="FMN_FAD EXPORTER YEEO-RELATED"/>
    <property type="match status" value="1"/>
</dbReference>
<dbReference type="GO" id="GO:0006811">
    <property type="term" value="P:monoatomic ion transport"/>
    <property type="evidence" value="ECO:0007669"/>
    <property type="project" value="UniProtKB-KW"/>
</dbReference>
<proteinExistence type="inferred from homology"/>
<comment type="subcellular location">
    <subcellularLocation>
        <location evidence="2">Cell membrane</location>
        <topology evidence="2">Multi-pass membrane protein</topology>
    </subcellularLocation>
</comment>
<feature type="transmembrane region" description="Helical" evidence="13">
    <location>
        <begin position="12"/>
        <end position="31"/>
    </location>
</feature>
<dbReference type="RefSeq" id="WP_249328810.1">
    <property type="nucleotide sequence ID" value="NZ_CP060635.1"/>
</dbReference>
<sequence>MNKDLTVGKPGTVLWRFCLPLFGSIIFQQLYNIADSLVAGKFVGENALAAVGNSYEITLIFIAFAFGCNIGCSVIVSQLFGAKKFRDMKTAVYTTIIASGVLCAVLMAGGWLLGSTLLRLINTPLNVMADSKLYLDIYILGLPFMFYYNVATGIFSALGDSKTPFIFLACSSSVNIGMDILFVTAFRMGVAGVAWATFLCQGISCVLAVAFVLRRLAKIETEEKAKAFSWQLFGKITAIAVPSILQQSFISVGNIIIQGVINTFGSSVMAGYSAAVKLNNLVVTSFTTLGNGISNYTAQNIGANKLPRVKEGFRAGLKLVWMLSIPLVAAYLIAGRYLIYLFLEHPTGIAMDTALLFLRIVAPFYFVVSAKLVSDGILRGAGMMKQFMAATFTDLVLRVVLAVTLSKIFETLGIWLAWPIGWSVATALSVLFYRKGPWNSRDYLR</sequence>
<keyword evidence="9 13" id="KW-1133">Transmembrane helix</keyword>
<dbReference type="NCBIfam" id="TIGR00797">
    <property type="entry name" value="matE"/>
    <property type="match status" value="1"/>
</dbReference>
<keyword evidence="5" id="KW-0813">Transport</keyword>
<feature type="transmembrane region" description="Helical" evidence="13">
    <location>
        <begin position="92"/>
        <end position="113"/>
    </location>
</feature>
<dbReference type="GO" id="GO:0015297">
    <property type="term" value="F:antiporter activity"/>
    <property type="evidence" value="ECO:0007669"/>
    <property type="project" value="UniProtKB-KW"/>
</dbReference>
<dbReference type="InterPro" id="IPR048279">
    <property type="entry name" value="MdtK-like"/>
</dbReference>
<evidence type="ECO:0000256" key="8">
    <source>
        <dbReference type="ARBA" id="ARBA00022692"/>
    </source>
</evidence>
<dbReference type="CDD" id="cd13138">
    <property type="entry name" value="MATE_yoeA_like"/>
    <property type="match status" value="1"/>
</dbReference>
<feature type="transmembrane region" description="Helical" evidence="13">
    <location>
        <begin position="415"/>
        <end position="433"/>
    </location>
</feature>
<comment type="function">
    <text evidence="1">Multidrug efflux pump.</text>
</comment>
<dbReference type="InterPro" id="IPR050222">
    <property type="entry name" value="MATE_MdtK"/>
</dbReference>
<accession>A0A7G9GCP7</accession>
<keyword evidence="7" id="KW-1003">Cell membrane</keyword>
<feature type="transmembrane region" description="Helical" evidence="13">
    <location>
        <begin position="133"/>
        <end position="158"/>
    </location>
</feature>
<evidence type="ECO:0000256" key="2">
    <source>
        <dbReference type="ARBA" id="ARBA00004651"/>
    </source>
</evidence>
<evidence type="ECO:0000256" key="13">
    <source>
        <dbReference type="SAM" id="Phobius"/>
    </source>
</evidence>
<dbReference type="Proteomes" id="UP000515860">
    <property type="component" value="Chromosome"/>
</dbReference>
<evidence type="ECO:0000313" key="14">
    <source>
        <dbReference type="EMBL" id="QNM08579.1"/>
    </source>
</evidence>
<feature type="transmembrane region" description="Helical" evidence="13">
    <location>
        <begin position="192"/>
        <end position="213"/>
    </location>
</feature>
<evidence type="ECO:0000256" key="12">
    <source>
        <dbReference type="ARBA" id="ARBA00031636"/>
    </source>
</evidence>
<evidence type="ECO:0000256" key="11">
    <source>
        <dbReference type="ARBA" id="ARBA00023136"/>
    </source>
</evidence>
<organism evidence="14 15">
    <name type="scientific">Wansuia hejianensis</name>
    <dbReference type="NCBI Taxonomy" id="2763667"/>
    <lineage>
        <taxon>Bacteria</taxon>
        <taxon>Bacillati</taxon>
        <taxon>Bacillota</taxon>
        <taxon>Clostridia</taxon>
        <taxon>Lachnospirales</taxon>
        <taxon>Lachnospiraceae</taxon>
        <taxon>Wansuia</taxon>
    </lineage>
</organism>
<gene>
    <name evidence="14" type="ORF">H9Q79_17245</name>
</gene>
<keyword evidence="8 13" id="KW-0812">Transmembrane</keyword>
<name>A0A7G9GCP7_9FIRM</name>
<dbReference type="Pfam" id="PF01554">
    <property type="entry name" value="MatE"/>
    <property type="match status" value="2"/>
</dbReference>
<reference evidence="14 15" key="1">
    <citation type="submission" date="2020-08" db="EMBL/GenBank/DDBJ databases">
        <authorList>
            <person name="Liu C."/>
            <person name="Sun Q."/>
        </authorList>
    </citation>
    <scope>NUCLEOTIDE SEQUENCE [LARGE SCALE GENOMIC DNA]</scope>
    <source>
        <strain evidence="14 15">NSJ-29</strain>
    </source>
</reference>
<comment type="similarity">
    <text evidence="3">Belongs to the multi antimicrobial extrusion (MATE) (TC 2.A.66.1) family.</text>
</comment>
<feature type="transmembrane region" description="Helical" evidence="13">
    <location>
        <begin position="349"/>
        <end position="368"/>
    </location>
</feature>
<keyword evidence="15" id="KW-1185">Reference proteome</keyword>
<dbReference type="PIRSF" id="PIRSF006603">
    <property type="entry name" value="DinF"/>
    <property type="match status" value="1"/>
</dbReference>
<keyword evidence="6" id="KW-0050">Antiport</keyword>
<evidence type="ECO:0000313" key="15">
    <source>
        <dbReference type="Proteomes" id="UP000515860"/>
    </source>
</evidence>
<dbReference type="EMBL" id="CP060635">
    <property type="protein sequence ID" value="QNM08579.1"/>
    <property type="molecule type" value="Genomic_DNA"/>
</dbReference>
<evidence type="ECO:0000256" key="7">
    <source>
        <dbReference type="ARBA" id="ARBA00022475"/>
    </source>
</evidence>
<evidence type="ECO:0000256" key="3">
    <source>
        <dbReference type="ARBA" id="ARBA00010199"/>
    </source>
</evidence>
<evidence type="ECO:0000256" key="10">
    <source>
        <dbReference type="ARBA" id="ARBA00023065"/>
    </source>
</evidence>
<dbReference type="GO" id="GO:0042910">
    <property type="term" value="F:xenobiotic transmembrane transporter activity"/>
    <property type="evidence" value="ECO:0007669"/>
    <property type="project" value="InterPro"/>
</dbReference>
<dbReference type="GO" id="GO:0005886">
    <property type="term" value="C:plasma membrane"/>
    <property type="evidence" value="ECO:0007669"/>
    <property type="project" value="UniProtKB-SubCell"/>
</dbReference>
<evidence type="ECO:0000256" key="5">
    <source>
        <dbReference type="ARBA" id="ARBA00022448"/>
    </source>
</evidence>
<dbReference type="PANTHER" id="PTHR43298">
    <property type="entry name" value="MULTIDRUG RESISTANCE PROTEIN NORM-RELATED"/>
    <property type="match status" value="1"/>
</dbReference>
<evidence type="ECO:0000256" key="9">
    <source>
        <dbReference type="ARBA" id="ARBA00022989"/>
    </source>
</evidence>
<evidence type="ECO:0000256" key="1">
    <source>
        <dbReference type="ARBA" id="ARBA00003408"/>
    </source>
</evidence>
<protein>
    <recommendedName>
        <fullName evidence="4">Probable multidrug resistance protein NorM</fullName>
    </recommendedName>
    <alternativeName>
        <fullName evidence="12">Multidrug-efflux transporter</fullName>
    </alternativeName>
</protein>
<feature type="transmembrane region" description="Helical" evidence="13">
    <location>
        <begin position="319"/>
        <end position="343"/>
    </location>
</feature>
<dbReference type="AlphaFoldDB" id="A0A7G9GCP7"/>
<dbReference type="InterPro" id="IPR002528">
    <property type="entry name" value="MATE_fam"/>
</dbReference>
<feature type="transmembrane region" description="Helical" evidence="13">
    <location>
        <begin position="389"/>
        <end position="409"/>
    </location>
</feature>
<keyword evidence="10" id="KW-0406">Ion transport</keyword>
<feature type="transmembrane region" description="Helical" evidence="13">
    <location>
        <begin position="165"/>
        <end position="186"/>
    </location>
</feature>
<evidence type="ECO:0000256" key="4">
    <source>
        <dbReference type="ARBA" id="ARBA00020268"/>
    </source>
</evidence>